<gene>
    <name evidence="3" type="ORF">ODALV1_LOCUS24522</name>
</gene>
<dbReference type="Proteomes" id="UP001642540">
    <property type="component" value="Unassembled WGS sequence"/>
</dbReference>
<evidence type="ECO:0000313" key="4">
    <source>
        <dbReference type="Proteomes" id="UP001642540"/>
    </source>
</evidence>
<name>A0ABP1RP87_9HEXA</name>
<keyword evidence="4" id="KW-1185">Reference proteome</keyword>
<protein>
    <submittedName>
        <fullName evidence="3">Uncharacterized protein</fullName>
    </submittedName>
</protein>
<keyword evidence="2" id="KW-0472">Membrane</keyword>
<feature type="compositionally biased region" description="Pro residues" evidence="1">
    <location>
        <begin position="332"/>
        <end position="344"/>
    </location>
</feature>
<evidence type="ECO:0000256" key="2">
    <source>
        <dbReference type="SAM" id="Phobius"/>
    </source>
</evidence>
<keyword evidence="2" id="KW-0812">Transmembrane</keyword>
<feature type="transmembrane region" description="Helical" evidence="2">
    <location>
        <begin position="203"/>
        <end position="228"/>
    </location>
</feature>
<feature type="region of interest" description="Disordered" evidence="1">
    <location>
        <begin position="317"/>
        <end position="344"/>
    </location>
</feature>
<reference evidence="3 4" key="1">
    <citation type="submission" date="2024-08" db="EMBL/GenBank/DDBJ databases">
        <authorList>
            <person name="Cucini C."/>
            <person name="Frati F."/>
        </authorList>
    </citation>
    <scope>NUCLEOTIDE SEQUENCE [LARGE SCALE GENOMIC DNA]</scope>
</reference>
<accession>A0ABP1RP87</accession>
<keyword evidence="2" id="KW-1133">Transmembrane helix</keyword>
<feature type="transmembrane region" description="Helical" evidence="2">
    <location>
        <begin position="80"/>
        <end position="103"/>
    </location>
</feature>
<comment type="caution">
    <text evidence="3">The sequence shown here is derived from an EMBL/GenBank/DDBJ whole genome shotgun (WGS) entry which is preliminary data.</text>
</comment>
<feature type="transmembrane region" description="Helical" evidence="2">
    <location>
        <begin position="20"/>
        <end position="39"/>
    </location>
</feature>
<organism evidence="3 4">
    <name type="scientific">Orchesella dallaii</name>
    <dbReference type="NCBI Taxonomy" id="48710"/>
    <lineage>
        <taxon>Eukaryota</taxon>
        <taxon>Metazoa</taxon>
        <taxon>Ecdysozoa</taxon>
        <taxon>Arthropoda</taxon>
        <taxon>Hexapoda</taxon>
        <taxon>Collembola</taxon>
        <taxon>Entomobryomorpha</taxon>
        <taxon>Entomobryoidea</taxon>
        <taxon>Orchesellidae</taxon>
        <taxon>Orchesellinae</taxon>
        <taxon>Orchesella</taxon>
    </lineage>
</organism>
<dbReference type="EMBL" id="CAXLJM020000092">
    <property type="protein sequence ID" value="CAL8132205.1"/>
    <property type="molecule type" value="Genomic_DNA"/>
</dbReference>
<evidence type="ECO:0000313" key="3">
    <source>
        <dbReference type="EMBL" id="CAL8132205.1"/>
    </source>
</evidence>
<feature type="transmembrane region" description="Helical" evidence="2">
    <location>
        <begin position="135"/>
        <end position="158"/>
    </location>
</feature>
<sequence>MPLERFNINPSETNHKPSDNLSSLVSTILAATLASTNFYRNLAQIKMTEMVSYMNGLFQTKQTKITAAVNRSSLAKINMMFAWIAFLCGPMYPAFEVAFHWQFPCKYSLAGYWIIPECLISQPTFYWANMFVKVIVLVLNCIVWEFGVTMALFVISIIQTLCSLRLRELLGQYSKSLDNIGGNMRIAKDYRKFQVFAILSNQILQHAILMFLTIPTLVLSMCVTAIYLDAWKLFGNGTISQNPFPFLYSGKQSFKMGAVPPNRINEEIFSEFSSIPMEKLPKGIFERLQEQDEEPPLDLINVLQGELDPNNVQLTPDCNTEVPGSARTPSTPIMPPPLPPKKPR</sequence>
<proteinExistence type="predicted"/>
<evidence type="ECO:0000256" key="1">
    <source>
        <dbReference type="SAM" id="MobiDB-lite"/>
    </source>
</evidence>